<keyword evidence="8" id="KW-0963">Cytoplasm</keyword>
<organism evidence="13 14">
    <name type="scientific">Candidatus Fimiplasma intestinipullorum</name>
    <dbReference type="NCBI Taxonomy" id="2840825"/>
    <lineage>
        <taxon>Bacteria</taxon>
        <taxon>Bacillati</taxon>
        <taxon>Bacillota</taxon>
        <taxon>Clostridia</taxon>
        <taxon>Eubacteriales</taxon>
        <taxon>Candidatus Fimiplasma</taxon>
    </lineage>
</organism>
<reference evidence="13" key="1">
    <citation type="submission" date="2020-10" db="EMBL/GenBank/DDBJ databases">
        <authorList>
            <person name="Gilroy R."/>
        </authorList>
    </citation>
    <scope>NUCLEOTIDE SEQUENCE</scope>
    <source>
        <strain evidence="13">CHK195-11698</strain>
    </source>
</reference>
<evidence type="ECO:0000256" key="9">
    <source>
        <dbReference type="PROSITE-ProRule" id="PRU01050"/>
    </source>
</evidence>
<comment type="caution">
    <text evidence="13">The sequence shown here is derived from an EMBL/GenBank/DDBJ whole genome shotgun (WGS) entry which is preliminary data.</text>
</comment>
<evidence type="ECO:0000256" key="3">
    <source>
        <dbReference type="ARBA" id="ARBA00022517"/>
    </source>
</evidence>
<evidence type="ECO:0000256" key="6">
    <source>
        <dbReference type="ARBA" id="ARBA00023134"/>
    </source>
</evidence>
<evidence type="ECO:0000256" key="2">
    <source>
        <dbReference type="ARBA" id="ARBA00020484"/>
    </source>
</evidence>
<dbReference type="InterPro" id="IPR009019">
    <property type="entry name" value="KH_sf_prok-type"/>
</dbReference>
<comment type="similarity">
    <text evidence="1 8 9 10">Belongs to the TRAFAC class TrmE-Era-EngA-EngB-Septin-like GTPase superfamily. Era GTPase family.</text>
</comment>
<evidence type="ECO:0000256" key="10">
    <source>
        <dbReference type="RuleBase" id="RU003761"/>
    </source>
</evidence>
<name>A0A9D1HPG9_9FIRM</name>
<sequence>MFKSGFVAIVGRPNVGKSTLLNHLLKKKVAIMSNVAQTTRTTLQGIYTDDKSQIIFIDTPGVHRPQDLLGNFMNTTAINSVYGTDVVLFMSAANEYIGQGDRYILNKLKEQEAPVFLVLNKVDLIKKEELIQVLNNWQKEFDFAEIIPISSLQDENLDTLLEVIRGYLNEGIKYYDENQLTDHSDRYLMAEYIREKILFFTHEEVPHSVAIVIERYEEFEDHYEIMATIVVNRSSQKGIIIGKQGSMIQKIRQAARKDMKRYLGKRVDLELFVRVEKDWRNKQRYLKEFGYDEEDY</sequence>
<dbReference type="Pfam" id="PF01926">
    <property type="entry name" value="MMR_HSR1"/>
    <property type="match status" value="1"/>
</dbReference>
<evidence type="ECO:0000313" key="13">
    <source>
        <dbReference type="EMBL" id="HIU14405.1"/>
    </source>
</evidence>
<feature type="binding site" evidence="8">
    <location>
        <begin position="120"/>
        <end position="123"/>
    </location>
    <ligand>
        <name>GTP</name>
        <dbReference type="ChEBI" id="CHEBI:37565"/>
    </ligand>
</feature>
<dbReference type="HAMAP" id="MF_00367">
    <property type="entry name" value="GTPase_Era"/>
    <property type="match status" value="1"/>
</dbReference>
<dbReference type="Gene3D" id="3.30.300.20">
    <property type="match status" value="1"/>
</dbReference>
<dbReference type="NCBIfam" id="TIGR00436">
    <property type="entry name" value="era"/>
    <property type="match status" value="1"/>
</dbReference>
<feature type="binding site" evidence="8">
    <location>
        <begin position="11"/>
        <end position="18"/>
    </location>
    <ligand>
        <name>GTP</name>
        <dbReference type="ChEBI" id="CHEBI:37565"/>
    </ligand>
</feature>
<dbReference type="SUPFAM" id="SSF52540">
    <property type="entry name" value="P-loop containing nucleoside triphosphate hydrolases"/>
    <property type="match status" value="1"/>
</dbReference>
<dbReference type="InterPro" id="IPR015946">
    <property type="entry name" value="KH_dom-like_a/b"/>
</dbReference>
<dbReference type="GO" id="GO:0043024">
    <property type="term" value="F:ribosomal small subunit binding"/>
    <property type="evidence" value="ECO:0007669"/>
    <property type="project" value="TreeGrafter"/>
</dbReference>
<feature type="region of interest" description="G4" evidence="9">
    <location>
        <begin position="120"/>
        <end position="123"/>
    </location>
</feature>
<dbReference type="NCBIfam" id="TIGR00231">
    <property type="entry name" value="small_GTP"/>
    <property type="match status" value="1"/>
</dbReference>
<comment type="subcellular location">
    <subcellularLocation>
        <location evidence="8">Cytoplasm</location>
    </subcellularLocation>
    <subcellularLocation>
        <location evidence="8">Cell membrane</location>
        <topology evidence="8">Peripheral membrane protein</topology>
    </subcellularLocation>
</comment>
<keyword evidence="3 8" id="KW-0690">Ribosome biogenesis</keyword>
<dbReference type="NCBIfam" id="NF000908">
    <property type="entry name" value="PRK00089.1"/>
    <property type="match status" value="1"/>
</dbReference>
<evidence type="ECO:0000259" key="11">
    <source>
        <dbReference type="PROSITE" id="PS50823"/>
    </source>
</evidence>
<dbReference type="PROSITE" id="PS51713">
    <property type="entry name" value="G_ERA"/>
    <property type="match status" value="1"/>
</dbReference>
<dbReference type="GO" id="GO:0070181">
    <property type="term" value="F:small ribosomal subunit rRNA binding"/>
    <property type="evidence" value="ECO:0007669"/>
    <property type="project" value="UniProtKB-UniRule"/>
</dbReference>
<dbReference type="PROSITE" id="PS50823">
    <property type="entry name" value="KH_TYPE_2"/>
    <property type="match status" value="1"/>
</dbReference>
<dbReference type="InterPro" id="IPR006073">
    <property type="entry name" value="GTP-bd"/>
</dbReference>
<feature type="region of interest" description="G1" evidence="9">
    <location>
        <begin position="11"/>
        <end position="18"/>
    </location>
</feature>
<dbReference type="GO" id="GO:0005886">
    <property type="term" value="C:plasma membrane"/>
    <property type="evidence" value="ECO:0007669"/>
    <property type="project" value="UniProtKB-SubCell"/>
</dbReference>
<feature type="region of interest" description="G3" evidence="9">
    <location>
        <begin position="58"/>
        <end position="61"/>
    </location>
</feature>
<evidence type="ECO:0000256" key="7">
    <source>
        <dbReference type="ARBA" id="ARBA00023136"/>
    </source>
</evidence>
<dbReference type="GO" id="GO:0000028">
    <property type="term" value="P:ribosomal small subunit assembly"/>
    <property type="evidence" value="ECO:0007669"/>
    <property type="project" value="TreeGrafter"/>
</dbReference>
<comment type="subunit">
    <text evidence="8">Monomer.</text>
</comment>
<dbReference type="PANTHER" id="PTHR42698">
    <property type="entry name" value="GTPASE ERA"/>
    <property type="match status" value="1"/>
</dbReference>
<dbReference type="Proteomes" id="UP000824175">
    <property type="component" value="Unassembled WGS sequence"/>
</dbReference>
<evidence type="ECO:0000256" key="8">
    <source>
        <dbReference type="HAMAP-Rule" id="MF_00367"/>
    </source>
</evidence>
<dbReference type="InterPro" id="IPR005662">
    <property type="entry name" value="GTPase_Era-like"/>
</dbReference>
<evidence type="ECO:0000256" key="5">
    <source>
        <dbReference type="ARBA" id="ARBA00022884"/>
    </source>
</evidence>
<keyword evidence="7 8" id="KW-0472">Membrane</keyword>
<keyword evidence="6 8" id="KW-0342">GTP-binding</keyword>
<evidence type="ECO:0000259" key="12">
    <source>
        <dbReference type="PROSITE" id="PS51713"/>
    </source>
</evidence>
<dbReference type="InterPro" id="IPR005225">
    <property type="entry name" value="Small_GTP-bd"/>
</dbReference>
<dbReference type="InterPro" id="IPR027417">
    <property type="entry name" value="P-loop_NTPase"/>
</dbReference>
<feature type="binding site" evidence="8">
    <location>
        <begin position="58"/>
        <end position="62"/>
    </location>
    <ligand>
        <name>GTP</name>
        <dbReference type="ChEBI" id="CHEBI:37565"/>
    </ligand>
</feature>
<dbReference type="EMBL" id="DVMJ01000088">
    <property type="protein sequence ID" value="HIU14405.1"/>
    <property type="molecule type" value="Genomic_DNA"/>
</dbReference>
<feature type="region of interest" description="G5" evidence="9">
    <location>
        <begin position="149"/>
        <end position="151"/>
    </location>
</feature>
<protein>
    <recommendedName>
        <fullName evidence="2 8">GTPase Era</fullName>
    </recommendedName>
</protein>
<dbReference type="GO" id="GO:0005829">
    <property type="term" value="C:cytosol"/>
    <property type="evidence" value="ECO:0007669"/>
    <property type="project" value="TreeGrafter"/>
</dbReference>
<keyword evidence="5 8" id="KW-0694">RNA-binding</keyword>
<proteinExistence type="inferred from homology"/>
<keyword evidence="4 8" id="KW-0547">Nucleotide-binding</keyword>
<dbReference type="Pfam" id="PF07650">
    <property type="entry name" value="KH_2"/>
    <property type="match status" value="1"/>
</dbReference>
<dbReference type="CDD" id="cd04163">
    <property type="entry name" value="Era"/>
    <property type="match status" value="1"/>
</dbReference>
<dbReference type="FunFam" id="3.40.50.300:FF:000094">
    <property type="entry name" value="GTPase Era"/>
    <property type="match status" value="1"/>
</dbReference>
<gene>
    <name evidence="8 13" type="primary">era</name>
    <name evidence="13" type="ORF">IAD15_10115</name>
</gene>
<comment type="function">
    <text evidence="8">An essential GTPase that binds both GDP and GTP, with rapid nucleotide exchange. Plays a role in 16S rRNA processing and 30S ribosomal subunit biogenesis and possibly also in cell cycle regulation and energy metabolism.</text>
</comment>
<keyword evidence="8" id="KW-0699">rRNA-binding</keyword>
<evidence type="ECO:0000256" key="1">
    <source>
        <dbReference type="ARBA" id="ARBA00007921"/>
    </source>
</evidence>
<dbReference type="GO" id="GO:0005525">
    <property type="term" value="F:GTP binding"/>
    <property type="evidence" value="ECO:0007669"/>
    <property type="project" value="UniProtKB-UniRule"/>
</dbReference>
<evidence type="ECO:0000256" key="4">
    <source>
        <dbReference type="ARBA" id="ARBA00022741"/>
    </source>
</evidence>
<dbReference type="PANTHER" id="PTHR42698:SF1">
    <property type="entry name" value="GTPASE ERA, MITOCHONDRIAL"/>
    <property type="match status" value="1"/>
</dbReference>
<dbReference type="SUPFAM" id="SSF54814">
    <property type="entry name" value="Prokaryotic type KH domain (KH-domain type II)"/>
    <property type="match status" value="1"/>
</dbReference>
<dbReference type="CDD" id="cd22534">
    <property type="entry name" value="KH-II_Era"/>
    <property type="match status" value="1"/>
</dbReference>
<dbReference type="AlphaFoldDB" id="A0A9D1HPG9"/>
<dbReference type="Gene3D" id="3.40.50.300">
    <property type="entry name" value="P-loop containing nucleotide triphosphate hydrolases"/>
    <property type="match status" value="1"/>
</dbReference>
<feature type="domain" description="KH type-2" evidence="11">
    <location>
        <begin position="193"/>
        <end position="277"/>
    </location>
</feature>
<accession>A0A9D1HPG9</accession>
<feature type="domain" description="Era-type G" evidence="12">
    <location>
        <begin position="3"/>
        <end position="170"/>
    </location>
</feature>
<keyword evidence="8" id="KW-1003">Cell membrane</keyword>
<feature type="region of interest" description="G2" evidence="9">
    <location>
        <begin position="37"/>
        <end position="41"/>
    </location>
</feature>
<dbReference type="InterPro" id="IPR030388">
    <property type="entry name" value="G_ERA_dom"/>
</dbReference>
<reference evidence="13" key="2">
    <citation type="journal article" date="2021" name="PeerJ">
        <title>Extensive microbial diversity within the chicken gut microbiome revealed by metagenomics and culture.</title>
        <authorList>
            <person name="Gilroy R."/>
            <person name="Ravi A."/>
            <person name="Getino M."/>
            <person name="Pursley I."/>
            <person name="Horton D.L."/>
            <person name="Alikhan N.F."/>
            <person name="Baker D."/>
            <person name="Gharbi K."/>
            <person name="Hall N."/>
            <person name="Watson M."/>
            <person name="Adriaenssens E.M."/>
            <person name="Foster-Nyarko E."/>
            <person name="Jarju S."/>
            <person name="Secka A."/>
            <person name="Antonio M."/>
            <person name="Oren A."/>
            <person name="Chaudhuri R.R."/>
            <person name="La Ragione R."/>
            <person name="Hildebrand F."/>
            <person name="Pallen M.J."/>
        </authorList>
    </citation>
    <scope>NUCLEOTIDE SEQUENCE</scope>
    <source>
        <strain evidence="13">CHK195-11698</strain>
    </source>
</reference>
<dbReference type="GO" id="GO:0003924">
    <property type="term" value="F:GTPase activity"/>
    <property type="evidence" value="ECO:0007669"/>
    <property type="project" value="UniProtKB-UniRule"/>
</dbReference>
<evidence type="ECO:0000313" key="14">
    <source>
        <dbReference type="Proteomes" id="UP000824175"/>
    </source>
</evidence>
<dbReference type="InterPro" id="IPR004044">
    <property type="entry name" value="KH_dom_type_2"/>
</dbReference>